<dbReference type="AlphaFoldDB" id="A0AAV9HT44"/>
<sequence>MKQGWRSPPQNITYLVTYLNHSGINLTNLLPSTFGISSPRGSLVPRQNVTLHGLLAFLLPVILVLFFLLPRASSHIVCIFFFFPNLDTIPIQSRALEPRNYAVHSLDL</sequence>
<feature type="transmembrane region" description="Helical" evidence="1">
    <location>
        <begin position="12"/>
        <end position="30"/>
    </location>
</feature>
<dbReference type="Proteomes" id="UP001321749">
    <property type="component" value="Unassembled WGS sequence"/>
</dbReference>
<keyword evidence="1" id="KW-0812">Transmembrane</keyword>
<comment type="caution">
    <text evidence="2">The sequence shown here is derived from an EMBL/GenBank/DDBJ whole genome shotgun (WGS) entry which is preliminary data.</text>
</comment>
<feature type="transmembrane region" description="Helical" evidence="1">
    <location>
        <begin position="50"/>
        <end position="69"/>
    </location>
</feature>
<gene>
    <name evidence="2" type="ORF">QBC42DRAFT_69111</name>
</gene>
<keyword evidence="1" id="KW-1133">Transmembrane helix</keyword>
<organism evidence="2 3">
    <name type="scientific">Cladorrhinum samala</name>
    <dbReference type="NCBI Taxonomy" id="585594"/>
    <lineage>
        <taxon>Eukaryota</taxon>
        <taxon>Fungi</taxon>
        <taxon>Dikarya</taxon>
        <taxon>Ascomycota</taxon>
        <taxon>Pezizomycotina</taxon>
        <taxon>Sordariomycetes</taxon>
        <taxon>Sordariomycetidae</taxon>
        <taxon>Sordariales</taxon>
        <taxon>Podosporaceae</taxon>
        <taxon>Cladorrhinum</taxon>
    </lineage>
</organism>
<reference evidence="2" key="2">
    <citation type="submission" date="2023-06" db="EMBL/GenBank/DDBJ databases">
        <authorList>
            <consortium name="Lawrence Berkeley National Laboratory"/>
            <person name="Mondo S.J."/>
            <person name="Hensen N."/>
            <person name="Bonometti L."/>
            <person name="Westerberg I."/>
            <person name="Brannstrom I.O."/>
            <person name="Guillou S."/>
            <person name="Cros-Aarteil S."/>
            <person name="Calhoun S."/>
            <person name="Haridas S."/>
            <person name="Kuo A."/>
            <person name="Pangilinan J."/>
            <person name="Riley R."/>
            <person name="Labutti K."/>
            <person name="Andreopoulos B."/>
            <person name="Lipzen A."/>
            <person name="Chen C."/>
            <person name="Yanf M."/>
            <person name="Daum C."/>
            <person name="Ng V."/>
            <person name="Clum A."/>
            <person name="Steindorff A."/>
            <person name="Ohm R."/>
            <person name="Martin F."/>
            <person name="Silar P."/>
            <person name="Natvig D."/>
            <person name="Lalanne C."/>
            <person name="Gautier V."/>
            <person name="Ament-Velasquez S.L."/>
            <person name="Kruys A."/>
            <person name="Hutchinson M.I."/>
            <person name="Powell A.J."/>
            <person name="Barry K."/>
            <person name="Miller A.N."/>
            <person name="Grigoriev I.V."/>
            <person name="Debuchy R."/>
            <person name="Gladieux P."/>
            <person name="Thoren M.H."/>
            <person name="Johannesson H."/>
        </authorList>
    </citation>
    <scope>NUCLEOTIDE SEQUENCE</scope>
    <source>
        <strain evidence="2">PSN324</strain>
    </source>
</reference>
<proteinExistence type="predicted"/>
<evidence type="ECO:0000313" key="3">
    <source>
        <dbReference type="Proteomes" id="UP001321749"/>
    </source>
</evidence>
<evidence type="ECO:0000313" key="2">
    <source>
        <dbReference type="EMBL" id="KAK4463280.1"/>
    </source>
</evidence>
<accession>A0AAV9HT44</accession>
<evidence type="ECO:0000256" key="1">
    <source>
        <dbReference type="SAM" id="Phobius"/>
    </source>
</evidence>
<keyword evidence="1" id="KW-0472">Membrane</keyword>
<protein>
    <submittedName>
        <fullName evidence="2">Uncharacterized protein</fullName>
    </submittedName>
</protein>
<dbReference type="EMBL" id="MU864961">
    <property type="protein sequence ID" value="KAK4463280.1"/>
    <property type="molecule type" value="Genomic_DNA"/>
</dbReference>
<name>A0AAV9HT44_9PEZI</name>
<reference evidence="2" key="1">
    <citation type="journal article" date="2023" name="Mol. Phylogenet. Evol.">
        <title>Genome-scale phylogeny and comparative genomics of the fungal order Sordariales.</title>
        <authorList>
            <person name="Hensen N."/>
            <person name="Bonometti L."/>
            <person name="Westerberg I."/>
            <person name="Brannstrom I.O."/>
            <person name="Guillou S."/>
            <person name="Cros-Aarteil S."/>
            <person name="Calhoun S."/>
            <person name="Haridas S."/>
            <person name="Kuo A."/>
            <person name="Mondo S."/>
            <person name="Pangilinan J."/>
            <person name="Riley R."/>
            <person name="LaButti K."/>
            <person name="Andreopoulos B."/>
            <person name="Lipzen A."/>
            <person name="Chen C."/>
            <person name="Yan M."/>
            <person name="Daum C."/>
            <person name="Ng V."/>
            <person name="Clum A."/>
            <person name="Steindorff A."/>
            <person name="Ohm R.A."/>
            <person name="Martin F."/>
            <person name="Silar P."/>
            <person name="Natvig D.O."/>
            <person name="Lalanne C."/>
            <person name="Gautier V."/>
            <person name="Ament-Velasquez S.L."/>
            <person name="Kruys A."/>
            <person name="Hutchinson M.I."/>
            <person name="Powell A.J."/>
            <person name="Barry K."/>
            <person name="Miller A.N."/>
            <person name="Grigoriev I.V."/>
            <person name="Debuchy R."/>
            <person name="Gladieux P."/>
            <person name="Hiltunen Thoren M."/>
            <person name="Johannesson H."/>
        </authorList>
    </citation>
    <scope>NUCLEOTIDE SEQUENCE</scope>
    <source>
        <strain evidence="2">PSN324</strain>
    </source>
</reference>
<keyword evidence="3" id="KW-1185">Reference proteome</keyword>